<evidence type="ECO:0000313" key="4">
    <source>
        <dbReference type="Proteomes" id="UP000315522"/>
    </source>
</evidence>
<evidence type="ECO:0000313" key="3">
    <source>
        <dbReference type="EMBL" id="TVY90518.1"/>
    </source>
</evidence>
<comment type="caution">
    <text evidence="3">The sequence shown here is derived from an EMBL/GenBank/DDBJ whole genome shotgun (WGS) entry which is preliminary data.</text>
</comment>
<dbReference type="SUPFAM" id="SSF49899">
    <property type="entry name" value="Concanavalin A-like lectins/glucanases"/>
    <property type="match status" value="1"/>
</dbReference>
<keyword evidence="4" id="KW-1185">Reference proteome</keyword>
<protein>
    <submittedName>
        <fullName evidence="3">Endo-1,3(4)-beta-glucanase</fullName>
    </submittedName>
</protein>
<dbReference type="PANTHER" id="PTHR10963:SF24">
    <property type="entry name" value="GLYCOSIDASE C21B10.07-RELATED"/>
    <property type="match status" value="1"/>
</dbReference>
<dbReference type="InterPro" id="IPR000757">
    <property type="entry name" value="Beta-glucanase-like"/>
</dbReference>
<feature type="chain" id="PRO_5022156548" evidence="1">
    <location>
        <begin position="23"/>
        <end position="325"/>
    </location>
</feature>
<feature type="domain" description="GH16" evidence="2">
    <location>
        <begin position="38"/>
        <end position="325"/>
    </location>
</feature>
<dbReference type="InterPro" id="IPR013320">
    <property type="entry name" value="ConA-like_dom_sf"/>
</dbReference>
<keyword evidence="1" id="KW-0732">Signal</keyword>
<dbReference type="PANTHER" id="PTHR10963">
    <property type="entry name" value="GLYCOSYL HYDROLASE-RELATED"/>
    <property type="match status" value="1"/>
</dbReference>
<dbReference type="GO" id="GO:0009251">
    <property type="term" value="P:glucan catabolic process"/>
    <property type="evidence" value="ECO:0007669"/>
    <property type="project" value="TreeGrafter"/>
</dbReference>
<dbReference type="Pfam" id="PF26113">
    <property type="entry name" value="GH16_XgeA"/>
    <property type="match status" value="1"/>
</dbReference>
<dbReference type="EMBL" id="QGML01000835">
    <property type="protein sequence ID" value="TVY90518.1"/>
    <property type="molecule type" value="Genomic_DNA"/>
</dbReference>
<organism evidence="3 4">
    <name type="scientific">Lachnellula willkommii</name>
    <dbReference type="NCBI Taxonomy" id="215461"/>
    <lineage>
        <taxon>Eukaryota</taxon>
        <taxon>Fungi</taxon>
        <taxon>Dikarya</taxon>
        <taxon>Ascomycota</taxon>
        <taxon>Pezizomycotina</taxon>
        <taxon>Leotiomycetes</taxon>
        <taxon>Helotiales</taxon>
        <taxon>Lachnaceae</taxon>
        <taxon>Lachnellula</taxon>
    </lineage>
</organism>
<dbReference type="Proteomes" id="UP000315522">
    <property type="component" value="Unassembled WGS sequence"/>
</dbReference>
<dbReference type="InterPro" id="IPR050546">
    <property type="entry name" value="Glycosyl_Hydrlase_16"/>
</dbReference>
<name>A0A559MC38_9HELO</name>
<dbReference type="GO" id="GO:0004553">
    <property type="term" value="F:hydrolase activity, hydrolyzing O-glycosyl compounds"/>
    <property type="evidence" value="ECO:0007669"/>
    <property type="project" value="InterPro"/>
</dbReference>
<reference evidence="3 4" key="1">
    <citation type="submission" date="2018-05" db="EMBL/GenBank/DDBJ databases">
        <title>Genome sequencing and assembly of the regulated plant pathogen Lachnellula willkommii and related sister species for the development of diagnostic species identification markers.</title>
        <authorList>
            <person name="Giroux E."/>
            <person name="Bilodeau G."/>
        </authorList>
    </citation>
    <scope>NUCLEOTIDE SEQUENCE [LARGE SCALE GENOMIC DNA]</scope>
    <source>
        <strain evidence="3 4">CBS 172.35</strain>
    </source>
</reference>
<sequence length="325" mass="35452">MAPSTSFIALCALFVHCTLTSAYTLTSSYNHTNWYTSFTWHNEPDPTHGTVDYVSLAEAQSHGLTKIINNQVYMSVDNTTVIDASSTAGRKSNWITSNEPFTHGLLIGDFAHIPGGDCGAWPSFWTINNDLGGEIDILESFSDNTQNYAPATLHTQPEHNCTFQAPANTQIGTPNNDDYDCTLPASGCSVTGPVGSYGDPFNANKGGVYAMDWTTTYIKIYFFARANIPADITNGNPDPTKWGLPMANFDSKYGSCDVGASFPEQTIYFDTTFCGAEAGTSSGSWAKWTDCAKTTGVSTCEAYVRQQPEEFNTAYWLINSVKVYQ</sequence>
<gene>
    <name evidence="3" type="ORF">LAWI1_G004396</name>
</gene>
<dbReference type="AlphaFoldDB" id="A0A559MC38"/>
<proteinExistence type="predicted"/>
<dbReference type="Gene3D" id="2.60.120.200">
    <property type="match status" value="1"/>
</dbReference>
<evidence type="ECO:0000256" key="1">
    <source>
        <dbReference type="SAM" id="SignalP"/>
    </source>
</evidence>
<feature type="signal peptide" evidence="1">
    <location>
        <begin position="1"/>
        <end position="22"/>
    </location>
</feature>
<accession>A0A559MC38</accession>
<evidence type="ECO:0000259" key="2">
    <source>
        <dbReference type="PROSITE" id="PS51762"/>
    </source>
</evidence>
<dbReference type="PROSITE" id="PS51762">
    <property type="entry name" value="GH16_2"/>
    <property type="match status" value="1"/>
</dbReference>